<dbReference type="AlphaFoldDB" id="A0AAV3T184"/>
<dbReference type="InterPro" id="IPR002372">
    <property type="entry name" value="PQQ_rpt_dom"/>
</dbReference>
<dbReference type="EMBL" id="BAAADU010000002">
    <property type="protein sequence ID" value="GAA0647326.1"/>
    <property type="molecule type" value="Genomic_DNA"/>
</dbReference>
<dbReference type="Proteomes" id="UP001500194">
    <property type="component" value="Unassembled WGS sequence"/>
</dbReference>
<sequence>MRANVTGVPATRRAFLGAAASLPAWSLPGTALHHDWTYRAPGTIYPPRVTENTLVTAVWGADSERAVGLDPGRGGERWTHPGAVGWQTGGVGDHVVVRTPERDALTGVNPASGAVAWTTTFGDQGETVVRETAVHPDAGTAYAVTDAGVVAVDIASGDERWRVADATGYAAGTAETAALETDGGLVGVRVTDGAERWRHENVAWTTAHDSLGRVVARRMGRLVAWDVDTGAVAWWRGTGSPVGAVDDRMLLRAANARGETEIVAVSPDGSVAWRYGVPDNAGVSATSDALLVFTDGSGESRTVTVVADGRARWQDEFEYAFGLATTSRGELRLPTADGVEARALRDGLVRWRYETPGRGVYAVERGGRAYVGAEAEDGESFELHAVRPPWGGLAAAARWGDRNLGVLGALGGLGAVGAAVAGVRWWRDRRRVEGHVETIERTDDWTTARVESGRVRTEYWNLDESGFRAACEAWRDASDTAGVLALREWGVEPRPWVETSAYAATLADLCERERGLRAVSSAADALSRLDRPHGFIRPASVVLDDGDSETARVRDVGFGALAADAWPNQDDAYAPPETEPTPAGDVYRLGALTHHALTGRPPENHGFADGALDRPVSDDLREVVETALAADPDDRYGTPRRFGEYLAWAAFAQETW</sequence>
<evidence type="ECO:0000259" key="1">
    <source>
        <dbReference type="Pfam" id="PF13360"/>
    </source>
</evidence>
<feature type="domain" description="Pyrrolo-quinoline quinone repeat" evidence="1">
    <location>
        <begin position="260"/>
        <end position="389"/>
    </location>
</feature>
<reference evidence="2 3" key="1">
    <citation type="journal article" date="2019" name="Int. J. Syst. Evol. Microbiol.">
        <title>The Global Catalogue of Microorganisms (GCM) 10K type strain sequencing project: providing services to taxonomists for standard genome sequencing and annotation.</title>
        <authorList>
            <consortium name="The Broad Institute Genomics Platform"/>
            <consortium name="The Broad Institute Genome Sequencing Center for Infectious Disease"/>
            <person name="Wu L."/>
            <person name="Ma J."/>
        </authorList>
    </citation>
    <scope>NUCLEOTIDE SEQUENCE [LARGE SCALE GENOMIC DNA]</scope>
    <source>
        <strain evidence="2 3">JCM 16327</strain>
    </source>
</reference>
<name>A0AAV3T184_9EURY</name>
<dbReference type="InterPro" id="IPR015943">
    <property type="entry name" value="WD40/YVTN_repeat-like_dom_sf"/>
</dbReference>
<dbReference type="Gene3D" id="2.40.10.480">
    <property type="match status" value="1"/>
</dbReference>
<dbReference type="InterPro" id="IPR011009">
    <property type="entry name" value="Kinase-like_dom_sf"/>
</dbReference>
<dbReference type="Gene3D" id="2.130.10.10">
    <property type="entry name" value="YVTN repeat-like/Quinoprotein amine dehydrogenase"/>
    <property type="match status" value="1"/>
</dbReference>
<dbReference type="SUPFAM" id="SSF56112">
    <property type="entry name" value="Protein kinase-like (PK-like)"/>
    <property type="match status" value="1"/>
</dbReference>
<dbReference type="SUPFAM" id="SSF50998">
    <property type="entry name" value="Quinoprotein alcohol dehydrogenase-like"/>
    <property type="match status" value="1"/>
</dbReference>
<proteinExistence type="predicted"/>
<keyword evidence="3" id="KW-1185">Reference proteome</keyword>
<evidence type="ECO:0000313" key="3">
    <source>
        <dbReference type="Proteomes" id="UP001500194"/>
    </source>
</evidence>
<gene>
    <name evidence="2" type="ORF">GCM10009019_07190</name>
</gene>
<feature type="domain" description="Pyrrolo-quinoline quinone repeat" evidence="1">
    <location>
        <begin position="66"/>
        <end position="200"/>
    </location>
</feature>
<evidence type="ECO:0000313" key="2">
    <source>
        <dbReference type="EMBL" id="GAA0647326.1"/>
    </source>
</evidence>
<comment type="caution">
    <text evidence="2">The sequence shown here is derived from an EMBL/GenBank/DDBJ whole genome shotgun (WGS) entry which is preliminary data.</text>
</comment>
<dbReference type="InterPro" id="IPR011047">
    <property type="entry name" value="Quinoprotein_ADH-like_sf"/>
</dbReference>
<dbReference type="Gene3D" id="1.10.510.10">
    <property type="entry name" value="Transferase(Phosphotransferase) domain 1"/>
    <property type="match status" value="1"/>
</dbReference>
<protein>
    <recommendedName>
        <fullName evidence="1">Pyrrolo-quinoline quinone repeat domain-containing protein</fullName>
    </recommendedName>
</protein>
<dbReference type="Pfam" id="PF13360">
    <property type="entry name" value="PQQ_2"/>
    <property type="match status" value="2"/>
</dbReference>
<organism evidence="2 3">
    <name type="scientific">Salarchaeum japonicum</name>
    <dbReference type="NCBI Taxonomy" id="555573"/>
    <lineage>
        <taxon>Archaea</taxon>
        <taxon>Methanobacteriati</taxon>
        <taxon>Methanobacteriota</taxon>
        <taxon>Stenosarchaea group</taxon>
        <taxon>Halobacteria</taxon>
        <taxon>Halobacteriales</taxon>
        <taxon>Halobacteriaceae</taxon>
    </lineage>
</organism>
<accession>A0AAV3T184</accession>